<feature type="region of interest" description="Disordered" evidence="1">
    <location>
        <begin position="1"/>
        <end position="52"/>
    </location>
</feature>
<feature type="region of interest" description="Disordered" evidence="1">
    <location>
        <begin position="176"/>
        <end position="206"/>
    </location>
</feature>
<evidence type="ECO:0000256" key="1">
    <source>
        <dbReference type="SAM" id="MobiDB-lite"/>
    </source>
</evidence>
<dbReference type="EMBL" id="JATAAI010000027">
    <property type="protein sequence ID" value="KAK1736857.1"/>
    <property type="molecule type" value="Genomic_DNA"/>
</dbReference>
<sequence>MNHNNDDINEACSSLLESPPYRNKEPLPVYRQYGQTSNSQQQQQQQQNKQAPTLPVMCTLISPPTPDKPAAFACSPASTLKHANTTAAAATTTYYTEPQKTKSVSFAPTATVQPINIPKASEMTTQEKQLIWYLGYDYNQFKNNAASDGGVKLVRSMKDSCHFFCIGSFDGSCDEDTSSSSNSGSNHSSDAATAGSSRTSPSGKFYNEHEYNDYVKEDGQEVCKRGLGYHFSRIRKRNRVMTRSAVVAWQKCMQKPSNKQRIEKVVQRKMHATPNLSSSRKNRPQLQQTQSVVLGSVSTKCSRVSREEALWRGNIDFRVAYPERCRFGIVDSIQRKRSSGSAADDVAYHAGKRRRSNECAYSREADGNNSMKVSAARYAQV</sequence>
<reference evidence="2" key="1">
    <citation type="submission" date="2023-06" db="EMBL/GenBank/DDBJ databases">
        <title>Survivors Of The Sea: Transcriptome response of Skeletonema marinoi to long-term dormancy.</title>
        <authorList>
            <person name="Pinder M.I.M."/>
            <person name="Kourtchenko O."/>
            <person name="Robertson E.K."/>
            <person name="Larsson T."/>
            <person name="Maumus F."/>
            <person name="Osuna-Cruz C.M."/>
            <person name="Vancaester E."/>
            <person name="Stenow R."/>
            <person name="Vandepoele K."/>
            <person name="Ploug H."/>
            <person name="Bruchert V."/>
            <person name="Godhe A."/>
            <person name="Topel M."/>
        </authorList>
    </citation>
    <scope>NUCLEOTIDE SEQUENCE</scope>
    <source>
        <strain evidence="2">R05AC</strain>
    </source>
</reference>
<protein>
    <submittedName>
        <fullName evidence="2">Uncharacterized protein</fullName>
    </submittedName>
</protein>
<evidence type="ECO:0000313" key="3">
    <source>
        <dbReference type="Proteomes" id="UP001224775"/>
    </source>
</evidence>
<accession>A0AAD9D7I6</accession>
<dbReference type="AlphaFoldDB" id="A0AAD9D7I6"/>
<name>A0AAD9D7I6_9STRA</name>
<organism evidence="2 3">
    <name type="scientific">Skeletonema marinoi</name>
    <dbReference type="NCBI Taxonomy" id="267567"/>
    <lineage>
        <taxon>Eukaryota</taxon>
        <taxon>Sar</taxon>
        <taxon>Stramenopiles</taxon>
        <taxon>Ochrophyta</taxon>
        <taxon>Bacillariophyta</taxon>
        <taxon>Coscinodiscophyceae</taxon>
        <taxon>Thalassiosirophycidae</taxon>
        <taxon>Thalassiosirales</taxon>
        <taxon>Skeletonemataceae</taxon>
        <taxon>Skeletonema</taxon>
        <taxon>Skeletonema marinoi-dohrnii complex</taxon>
    </lineage>
</organism>
<evidence type="ECO:0000313" key="2">
    <source>
        <dbReference type="EMBL" id="KAK1736857.1"/>
    </source>
</evidence>
<dbReference type="Proteomes" id="UP001224775">
    <property type="component" value="Unassembled WGS sequence"/>
</dbReference>
<feature type="compositionally biased region" description="Low complexity" evidence="1">
    <location>
        <begin position="178"/>
        <end position="190"/>
    </location>
</feature>
<comment type="caution">
    <text evidence="2">The sequence shown here is derived from an EMBL/GenBank/DDBJ whole genome shotgun (WGS) entry which is preliminary data.</text>
</comment>
<keyword evidence="3" id="KW-1185">Reference proteome</keyword>
<proteinExistence type="predicted"/>
<gene>
    <name evidence="2" type="ORF">QTG54_012302</name>
</gene>